<evidence type="ECO:0000256" key="1">
    <source>
        <dbReference type="ARBA" id="ARBA00006284"/>
    </source>
</evidence>
<evidence type="ECO:0000313" key="4">
    <source>
        <dbReference type="EMBL" id="EME46533.1"/>
    </source>
</evidence>
<proteinExistence type="inferred from homology"/>
<evidence type="ECO:0000256" key="3">
    <source>
        <dbReference type="ARBA" id="ARBA00022777"/>
    </source>
</evidence>
<dbReference type="Gene3D" id="3.90.1510.10">
    <property type="entry name" value="Glycerate kinase, domain 2"/>
    <property type="match status" value="2"/>
</dbReference>
<dbReference type="OrthoDB" id="10262596at2759"/>
<dbReference type="HOGENOM" id="CLU_028255_0_1_1"/>
<accession>N1PUB5</accession>
<dbReference type="SUPFAM" id="SSF110738">
    <property type="entry name" value="Glycerate kinase I"/>
    <property type="match status" value="1"/>
</dbReference>
<dbReference type="InterPro" id="IPR004381">
    <property type="entry name" value="Glycerate_kinase"/>
</dbReference>
<dbReference type="GO" id="GO:0008887">
    <property type="term" value="F:glycerate kinase activity"/>
    <property type="evidence" value="ECO:0007669"/>
    <property type="project" value="InterPro"/>
</dbReference>
<reference evidence="4 5" key="2">
    <citation type="journal article" date="2012" name="PLoS Pathog.">
        <title>Diverse lifestyles and strategies of plant pathogenesis encoded in the genomes of eighteen Dothideomycetes fungi.</title>
        <authorList>
            <person name="Ohm R.A."/>
            <person name="Feau N."/>
            <person name="Henrissat B."/>
            <person name="Schoch C.L."/>
            <person name="Horwitz B.A."/>
            <person name="Barry K.W."/>
            <person name="Condon B.J."/>
            <person name="Copeland A.C."/>
            <person name="Dhillon B."/>
            <person name="Glaser F."/>
            <person name="Hesse C.N."/>
            <person name="Kosti I."/>
            <person name="LaButti K."/>
            <person name="Lindquist E.A."/>
            <person name="Lucas S."/>
            <person name="Salamov A.A."/>
            <person name="Bradshaw R.E."/>
            <person name="Ciuffetti L."/>
            <person name="Hamelin R.C."/>
            <person name="Kema G.H.J."/>
            <person name="Lawrence C."/>
            <person name="Scott J.A."/>
            <person name="Spatafora J.W."/>
            <person name="Turgeon B.G."/>
            <person name="de Wit P.J.G.M."/>
            <person name="Zhong S."/>
            <person name="Goodwin S.B."/>
            <person name="Grigoriev I.V."/>
        </authorList>
    </citation>
    <scope>NUCLEOTIDE SEQUENCE [LARGE SCALE GENOMIC DNA]</scope>
    <source>
        <strain evidence="5">NZE10 / CBS 128990</strain>
    </source>
</reference>
<evidence type="ECO:0008006" key="6">
    <source>
        <dbReference type="Google" id="ProtNLM"/>
    </source>
</evidence>
<keyword evidence="3" id="KW-0418">Kinase</keyword>
<dbReference type="InterPro" id="IPR018193">
    <property type="entry name" value="Glyc_kinase_flavodox-like_fold"/>
</dbReference>
<evidence type="ECO:0000256" key="2">
    <source>
        <dbReference type="ARBA" id="ARBA00022679"/>
    </source>
</evidence>
<comment type="similarity">
    <text evidence="1">Belongs to the glycerate kinase type-1 family.</text>
</comment>
<dbReference type="STRING" id="675120.N1PUB5"/>
<gene>
    <name evidence="4" type="ORF">DOTSEDRAFT_87070</name>
</gene>
<name>N1PUB5_DOTSN</name>
<reference evidence="5" key="1">
    <citation type="journal article" date="2012" name="PLoS Genet.">
        <title>The genomes of the fungal plant pathogens Cladosporium fulvum and Dothistroma septosporum reveal adaptation to different hosts and lifestyles but also signatures of common ancestry.</title>
        <authorList>
            <person name="de Wit P.J.G.M."/>
            <person name="van der Burgt A."/>
            <person name="Oekmen B."/>
            <person name="Stergiopoulos I."/>
            <person name="Abd-Elsalam K.A."/>
            <person name="Aerts A.L."/>
            <person name="Bahkali A.H."/>
            <person name="Beenen H.G."/>
            <person name="Chettri P."/>
            <person name="Cox M.P."/>
            <person name="Datema E."/>
            <person name="de Vries R.P."/>
            <person name="Dhillon B."/>
            <person name="Ganley A.R."/>
            <person name="Griffiths S.A."/>
            <person name="Guo Y."/>
            <person name="Hamelin R.C."/>
            <person name="Henrissat B."/>
            <person name="Kabir M.S."/>
            <person name="Jashni M.K."/>
            <person name="Kema G."/>
            <person name="Klaubauf S."/>
            <person name="Lapidus A."/>
            <person name="Levasseur A."/>
            <person name="Lindquist E."/>
            <person name="Mehrabi R."/>
            <person name="Ohm R.A."/>
            <person name="Owen T.J."/>
            <person name="Salamov A."/>
            <person name="Schwelm A."/>
            <person name="Schijlen E."/>
            <person name="Sun H."/>
            <person name="van den Burg H.A."/>
            <person name="van Ham R.C.H.J."/>
            <person name="Zhang S."/>
            <person name="Goodwin S.B."/>
            <person name="Grigoriev I.V."/>
            <person name="Collemare J."/>
            <person name="Bradshaw R.E."/>
        </authorList>
    </citation>
    <scope>NUCLEOTIDE SEQUENCE [LARGE SCALE GENOMIC DNA]</scope>
    <source>
        <strain evidence="5">NZE10 / CBS 128990</strain>
    </source>
</reference>
<dbReference type="PANTHER" id="PTHR21599:SF0">
    <property type="entry name" value="GLYCERATE KINASE"/>
    <property type="match status" value="1"/>
</dbReference>
<dbReference type="PANTHER" id="PTHR21599">
    <property type="entry name" value="GLYCERATE KINASE"/>
    <property type="match status" value="1"/>
</dbReference>
<dbReference type="GO" id="GO:0031388">
    <property type="term" value="P:organic acid phosphorylation"/>
    <property type="evidence" value="ECO:0007669"/>
    <property type="project" value="InterPro"/>
</dbReference>
<dbReference type="Pfam" id="PF02595">
    <property type="entry name" value="Gly_kinase"/>
    <property type="match status" value="2"/>
</dbReference>
<keyword evidence="2" id="KW-0808">Transferase</keyword>
<evidence type="ECO:0000313" key="5">
    <source>
        <dbReference type="Proteomes" id="UP000016933"/>
    </source>
</evidence>
<dbReference type="InterPro" id="IPR036129">
    <property type="entry name" value="Glycerate_kinase_sf"/>
</dbReference>
<dbReference type="EMBL" id="KB446537">
    <property type="protein sequence ID" value="EME46533.1"/>
    <property type="molecule type" value="Genomic_DNA"/>
</dbReference>
<dbReference type="Gene3D" id="3.40.50.10350">
    <property type="entry name" value="Glycerate kinase, domain 1"/>
    <property type="match status" value="2"/>
</dbReference>
<dbReference type="eggNOG" id="ENOG502RZ8D">
    <property type="taxonomic scope" value="Eukaryota"/>
</dbReference>
<sequence length="355" mass="37535">MTESPRSVPPHVKYHNLPSGRATDCIEAGVLQSVAGMINLIEAPIIGGGEGFTEALLQLDVMGPVRESIPSHFGFLGGAATKTAMIVLAAAANLSVVPRHQRNFLYKSTFGVDQLLRVALVEGADHILFDCGDSETCDGGVGMTQALGASPPLFWQQGRMNSPGSRRGVARVLGAKKGATPAEVELLSSAMNSVASVAPQNFDRKISLVLGIGVSGGVTLRPHLDIITNFLNTTSLVESSDLIITAEGGIDEQTPRGRIPSAVARITKLQDIPVITPAGTVGVGAEKSNGAGIDVYSSVLQGSVTLHMAIAQAERISTDAAETRESAMRMVMFGRRLEKTMTPRSWEGLRQRSRR</sequence>
<organism evidence="4 5">
    <name type="scientific">Dothistroma septosporum (strain NZE10 / CBS 128990)</name>
    <name type="common">Red band needle blight fungus</name>
    <name type="synonym">Mycosphaerella pini</name>
    <dbReference type="NCBI Taxonomy" id="675120"/>
    <lineage>
        <taxon>Eukaryota</taxon>
        <taxon>Fungi</taxon>
        <taxon>Dikarya</taxon>
        <taxon>Ascomycota</taxon>
        <taxon>Pezizomycotina</taxon>
        <taxon>Dothideomycetes</taxon>
        <taxon>Dothideomycetidae</taxon>
        <taxon>Mycosphaerellales</taxon>
        <taxon>Mycosphaerellaceae</taxon>
        <taxon>Dothistroma</taxon>
    </lineage>
</organism>
<dbReference type="AlphaFoldDB" id="N1PUB5"/>
<protein>
    <recommendedName>
        <fullName evidence="6">Glycerate kinase</fullName>
    </recommendedName>
</protein>
<dbReference type="InterPro" id="IPR018197">
    <property type="entry name" value="Glycerate_kinase_RE-like"/>
</dbReference>
<dbReference type="Proteomes" id="UP000016933">
    <property type="component" value="Unassembled WGS sequence"/>
</dbReference>
<keyword evidence="5" id="KW-1185">Reference proteome</keyword>